<evidence type="ECO:0000256" key="1">
    <source>
        <dbReference type="ARBA" id="ARBA00004239"/>
    </source>
</evidence>
<evidence type="ECO:0000256" key="9">
    <source>
        <dbReference type="SAM" id="SignalP"/>
    </source>
</evidence>
<feature type="chain" id="PRO_5003125510" evidence="9">
    <location>
        <begin position="21"/>
        <end position="273"/>
    </location>
</feature>
<evidence type="ECO:0000313" key="11">
    <source>
        <dbReference type="EMBL" id="ADJ67275.1"/>
    </source>
</evidence>
<dbReference type="InterPro" id="IPR001254">
    <property type="entry name" value="Trypsin_dom"/>
</dbReference>
<evidence type="ECO:0000256" key="6">
    <source>
        <dbReference type="ARBA" id="ARBA00023157"/>
    </source>
</evidence>
<dbReference type="PROSITE" id="PS00134">
    <property type="entry name" value="TRYPSIN_HIS"/>
    <property type="match status" value="1"/>
</dbReference>
<accession>D9IL21</accession>
<dbReference type="PANTHER" id="PTHR24276:SF98">
    <property type="entry name" value="FI18310P1-RELATED"/>
    <property type="match status" value="1"/>
</dbReference>
<keyword evidence="9" id="KW-0732">Signal</keyword>
<dbReference type="InterPro" id="IPR033116">
    <property type="entry name" value="TRYPSIN_SER"/>
</dbReference>
<dbReference type="Pfam" id="PF00089">
    <property type="entry name" value="Trypsin"/>
    <property type="match status" value="1"/>
</dbReference>
<dbReference type="GO" id="GO:0007586">
    <property type="term" value="P:digestion"/>
    <property type="evidence" value="ECO:0007669"/>
    <property type="project" value="UniProtKB-KW"/>
</dbReference>
<reference evidence="11" key="1">
    <citation type="journal article" date="2011" name="Vet. Immunol. Immunopathol.">
        <title>Selective cloning, characterization, and production of the Culicoides nubeculosus salivary gland allergen repertoire associated with equine insect bite hypersensitivity.</title>
        <authorList>
            <person name="Schaffartzik A."/>
            <person name="Marti E."/>
            <person name="Torsteinsdottir S."/>
            <person name="Mellor P.S."/>
            <person name="Crameri R."/>
            <person name="Rhyner C."/>
        </authorList>
    </citation>
    <scope>NUCLEOTIDE SEQUENCE</scope>
</reference>
<dbReference type="InterPro" id="IPR043504">
    <property type="entry name" value="Peptidase_S1_PA_chymotrypsin"/>
</dbReference>
<dbReference type="Gene3D" id="2.40.10.10">
    <property type="entry name" value="Trypsin-like serine proteases"/>
    <property type="match status" value="1"/>
</dbReference>
<keyword evidence="6" id="KW-1015">Disulfide bond</keyword>
<keyword evidence="2 8" id="KW-0645">Protease</keyword>
<dbReference type="Allergome" id="9039">
    <property type="allergen name" value="Cul n 11"/>
</dbReference>
<dbReference type="AlphaFoldDB" id="D9IL21"/>
<dbReference type="FunFam" id="2.40.10.10:FF:000068">
    <property type="entry name" value="transmembrane protease serine 2"/>
    <property type="match status" value="1"/>
</dbReference>
<dbReference type="InterPro" id="IPR001314">
    <property type="entry name" value="Peptidase_S1A"/>
</dbReference>
<keyword evidence="3" id="KW-0222">Digestion</keyword>
<dbReference type="PANTHER" id="PTHR24276">
    <property type="entry name" value="POLYSERASE-RELATED"/>
    <property type="match status" value="1"/>
</dbReference>
<dbReference type="InterPro" id="IPR050430">
    <property type="entry name" value="Peptidase_S1"/>
</dbReference>
<dbReference type="InterPro" id="IPR018114">
    <property type="entry name" value="TRYPSIN_HIS"/>
</dbReference>
<keyword evidence="4 8" id="KW-0378">Hydrolase</keyword>
<dbReference type="GO" id="GO:0006508">
    <property type="term" value="P:proteolysis"/>
    <property type="evidence" value="ECO:0007669"/>
    <property type="project" value="UniProtKB-KW"/>
</dbReference>
<comment type="similarity">
    <text evidence="7">Belongs to the peptidase S1 family. CLIP subfamily.</text>
</comment>
<sequence>MKSLKFIFIFIAFSVLEVYCNEVQEVIAVPPRNYTKPRYSIKIVGGSPAREHQFPWQASVTSCSEKSCLICGGSLISRRYVLTAAHCTAGLSEFQIGVGSTDRNRPAFSVFSYGKIEHPQYNPEKLFNDIAILKLPRPIRFIKGVETIKLARNNVSYTNQNATLSGYGKTSSSGPVSDKLNFVDMRIISNQECANEYSIVRNTTLCALGRNRSVENACQGDSGGPLVVKERSSFVQVGIVSFVAKVGCEYGYPSGYARVSSFYKWIANNTDLN</sequence>
<feature type="domain" description="Peptidase S1" evidence="10">
    <location>
        <begin position="43"/>
        <end position="271"/>
    </location>
</feature>
<evidence type="ECO:0000259" key="10">
    <source>
        <dbReference type="PROSITE" id="PS50240"/>
    </source>
</evidence>
<feature type="signal peptide" evidence="9">
    <location>
        <begin position="1"/>
        <end position="20"/>
    </location>
</feature>
<evidence type="ECO:0000256" key="8">
    <source>
        <dbReference type="RuleBase" id="RU363034"/>
    </source>
</evidence>
<dbReference type="MEROPS" id="S01.478"/>
<evidence type="ECO:0000256" key="3">
    <source>
        <dbReference type="ARBA" id="ARBA00022757"/>
    </source>
</evidence>
<proteinExistence type="evidence at transcript level"/>
<dbReference type="PROSITE" id="PS50240">
    <property type="entry name" value="TRYPSIN_DOM"/>
    <property type="match status" value="1"/>
</dbReference>
<organism evidence="11">
    <name type="scientific">Culicoides nubeculosus</name>
    <name type="common">Biting midge</name>
    <dbReference type="NCBI Taxonomy" id="144565"/>
    <lineage>
        <taxon>Eukaryota</taxon>
        <taxon>Metazoa</taxon>
        <taxon>Ecdysozoa</taxon>
        <taxon>Arthropoda</taxon>
        <taxon>Hexapoda</taxon>
        <taxon>Insecta</taxon>
        <taxon>Pterygota</taxon>
        <taxon>Neoptera</taxon>
        <taxon>Endopterygota</taxon>
        <taxon>Diptera</taxon>
        <taxon>Nematocera</taxon>
        <taxon>Chironomoidea</taxon>
        <taxon>Ceratopogonidae</taxon>
        <taxon>Ceratopogoninae</taxon>
        <taxon>Culicoides</taxon>
        <taxon>Monoculicoides</taxon>
    </lineage>
</organism>
<name>D9IL21_CULNU</name>
<dbReference type="FunFam" id="2.40.10.10:FF:000036">
    <property type="entry name" value="Trypsin beta"/>
    <property type="match status" value="1"/>
</dbReference>
<evidence type="ECO:0000256" key="7">
    <source>
        <dbReference type="ARBA" id="ARBA00024195"/>
    </source>
</evidence>
<keyword evidence="5 8" id="KW-0720">Serine protease</keyword>
<evidence type="ECO:0000256" key="2">
    <source>
        <dbReference type="ARBA" id="ARBA00022670"/>
    </source>
</evidence>
<dbReference type="GO" id="GO:0004252">
    <property type="term" value="F:serine-type endopeptidase activity"/>
    <property type="evidence" value="ECO:0007669"/>
    <property type="project" value="InterPro"/>
</dbReference>
<dbReference type="EMBL" id="HM145959">
    <property type="protein sequence ID" value="ADJ67275.1"/>
    <property type="molecule type" value="mRNA"/>
</dbReference>
<protein>
    <submittedName>
        <fullName evidence="11">Cul n 11 allergen</fullName>
    </submittedName>
</protein>
<dbReference type="PROSITE" id="PS00135">
    <property type="entry name" value="TRYPSIN_SER"/>
    <property type="match status" value="1"/>
</dbReference>
<dbReference type="SMART" id="SM00020">
    <property type="entry name" value="Tryp_SPc"/>
    <property type="match status" value="1"/>
</dbReference>
<comment type="subcellular location">
    <subcellularLocation>
        <location evidence="1">Secreted</location>
        <location evidence="1">Extracellular space</location>
    </subcellularLocation>
</comment>
<dbReference type="CDD" id="cd00190">
    <property type="entry name" value="Tryp_SPc"/>
    <property type="match status" value="1"/>
</dbReference>
<evidence type="ECO:0000256" key="5">
    <source>
        <dbReference type="ARBA" id="ARBA00022825"/>
    </source>
</evidence>
<dbReference type="InterPro" id="IPR009003">
    <property type="entry name" value="Peptidase_S1_PA"/>
</dbReference>
<evidence type="ECO:0000256" key="4">
    <source>
        <dbReference type="ARBA" id="ARBA00022801"/>
    </source>
</evidence>
<dbReference type="SUPFAM" id="SSF50494">
    <property type="entry name" value="Trypsin-like serine proteases"/>
    <property type="match status" value="1"/>
</dbReference>
<dbReference type="PRINTS" id="PR00722">
    <property type="entry name" value="CHYMOTRYPSIN"/>
</dbReference>
<dbReference type="GO" id="GO:0005576">
    <property type="term" value="C:extracellular region"/>
    <property type="evidence" value="ECO:0007669"/>
    <property type="project" value="UniProtKB-SubCell"/>
</dbReference>